<accession>A0A6N2XI41</accession>
<dbReference type="AlphaFoldDB" id="A0A6N2XI41"/>
<proteinExistence type="predicted"/>
<protein>
    <submittedName>
        <fullName evidence="1">Uncharacterized protein</fullName>
    </submittedName>
</protein>
<sequence>MHLFTTEDAEDTEVNLVQAGAEMNESFLSTIKLKNIKTSATCNETRVMR</sequence>
<organism evidence="1">
    <name type="scientific">Bacteroides ovatus</name>
    <dbReference type="NCBI Taxonomy" id="28116"/>
    <lineage>
        <taxon>Bacteria</taxon>
        <taxon>Pseudomonadati</taxon>
        <taxon>Bacteroidota</taxon>
        <taxon>Bacteroidia</taxon>
        <taxon>Bacteroidales</taxon>
        <taxon>Bacteroidaceae</taxon>
        <taxon>Bacteroides</taxon>
    </lineage>
</organism>
<evidence type="ECO:0000313" key="1">
    <source>
        <dbReference type="EMBL" id="VYT53723.1"/>
    </source>
</evidence>
<gene>
    <name evidence="1" type="ORF">BOLFYP28_04464</name>
</gene>
<name>A0A6N2XI41_BACOV</name>
<dbReference type="EMBL" id="CACRTD010000078">
    <property type="protein sequence ID" value="VYT53723.1"/>
    <property type="molecule type" value="Genomic_DNA"/>
</dbReference>
<reference evidence="1" key="1">
    <citation type="submission" date="2019-11" db="EMBL/GenBank/DDBJ databases">
        <authorList>
            <person name="Feng L."/>
        </authorList>
    </citation>
    <scope>NUCLEOTIDE SEQUENCE</scope>
    <source>
        <strain evidence="1">BovatusLFYP28</strain>
    </source>
</reference>